<gene>
    <name evidence="2" type="ORF">STEHIDRAFT_163810</name>
</gene>
<keyword evidence="3" id="KW-1185">Reference proteome</keyword>
<dbReference type="RefSeq" id="XP_007311591.1">
    <property type="nucleotide sequence ID" value="XM_007311529.1"/>
</dbReference>
<accession>R7RY56</accession>
<evidence type="ECO:0000313" key="3">
    <source>
        <dbReference type="Proteomes" id="UP000053927"/>
    </source>
</evidence>
<evidence type="ECO:0000313" key="2">
    <source>
        <dbReference type="EMBL" id="EIM79287.1"/>
    </source>
</evidence>
<organism evidence="2 3">
    <name type="scientific">Stereum hirsutum (strain FP-91666)</name>
    <name type="common">White-rot fungus</name>
    <dbReference type="NCBI Taxonomy" id="721885"/>
    <lineage>
        <taxon>Eukaryota</taxon>
        <taxon>Fungi</taxon>
        <taxon>Dikarya</taxon>
        <taxon>Basidiomycota</taxon>
        <taxon>Agaricomycotina</taxon>
        <taxon>Agaricomycetes</taxon>
        <taxon>Russulales</taxon>
        <taxon>Stereaceae</taxon>
        <taxon>Stereum</taxon>
    </lineage>
</organism>
<evidence type="ECO:0000256" key="1">
    <source>
        <dbReference type="SAM" id="MobiDB-lite"/>
    </source>
</evidence>
<dbReference type="EMBL" id="JH687406">
    <property type="protein sequence ID" value="EIM79287.1"/>
    <property type="molecule type" value="Genomic_DNA"/>
</dbReference>
<dbReference type="GeneID" id="18802449"/>
<sequence>MRDMVRSSSKLEQSGLVGVATCYDVAGKWRATRAASFATLPPGHGPALQLQPPPQQQQPHQYAYVPPEFMELGLTGGSANDGSRTGNGWASFVHGTGLLDGGGI</sequence>
<name>R7RY56_STEHR</name>
<reference evidence="3" key="1">
    <citation type="journal article" date="2012" name="Science">
        <title>The Paleozoic origin of enzymatic lignin decomposition reconstructed from 31 fungal genomes.</title>
        <authorList>
            <person name="Floudas D."/>
            <person name="Binder M."/>
            <person name="Riley R."/>
            <person name="Barry K."/>
            <person name="Blanchette R.A."/>
            <person name="Henrissat B."/>
            <person name="Martinez A.T."/>
            <person name="Otillar R."/>
            <person name="Spatafora J.W."/>
            <person name="Yadav J.S."/>
            <person name="Aerts A."/>
            <person name="Benoit I."/>
            <person name="Boyd A."/>
            <person name="Carlson A."/>
            <person name="Copeland A."/>
            <person name="Coutinho P.M."/>
            <person name="de Vries R.P."/>
            <person name="Ferreira P."/>
            <person name="Findley K."/>
            <person name="Foster B."/>
            <person name="Gaskell J."/>
            <person name="Glotzer D."/>
            <person name="Gorecki P."/>
            <person name="Heitman J."/>
            <person name="Hesse C."/>
            <person name="Hori C."/>
            <person name="Igarashi K."/>
            <person name="Jurgens J.A."/>
            <person name="Kallen N."/>
            <person name="Kersten P."/>
            <person name="Kohler A."/>
            <person name="Kuees U."/>
            <person name="Kumar T.K.A."/>
            <person name="Kuo A."/>
            <person name="LaButti K."/>
            <person name="Larrondo L.F."/>
            <person name="Lindquist E."/>
            <person name="Ling A."/>
            <person name="Lombard V."/>
            <person name="Lucas S."/>
            <person name="Lundell T."/>
            <person name="Martin R."/>
            <person name="McLaughlin D.J."/>
            <person name="Morgenstern I."/>
            <person name="Morin E."/>
            <person name="Murat C."/>
            <person name="Nagy L.G."/>
            <person name="Nolan M."/>
            <person name="Ohm R.A."/>
            <person name="Patyshakuliyeva A."/>
            <person name="Rokas A."/>
            <person name="Ruiz-Duenas F.J."/>
            <person name="Sabat G."/>
            <person name="Salamov A."/>
            <person name="Samejima M."/>
            <person name="Schmutz J."/>
            <person name="Slot J.C."/>
            <person name="St John F."/>
            <person name="Stenlid J."/>
            <person name="Sun H."/>
            <person name="Sun S."/>
            <person name="Syed K."/>
            <person name="Tsang A."/>
            <person name="Wiebenga A."/>
            <person name="Young D."/>
            <person name="Pisabarro A."/>
            <person name="Eastwood D.C."/>
            <person name="Martin F."/>
            <person name="Cullen D."/>
            <person name="Grigoriev I.V."/>
            <person name="Hibbett D.S."/>
        </authorList>
    </citation>
    <scope>NUCLEOTIDE SEQUENCE [LARGE SCALE GENOMIC DNA]</scope>
    <source>
        <strain evidence="3">FP-91666</strain>
    </source>
</reference>
<proteinExistence type="predicted"/>
<dbReference type="AlphaFoldDB" id="R7RY56"/>
<feature type="compositionally biased region" description="Low complexity" evidence="1">
    <location>
        <begin position="41"/>
        <end position="50"/>
    </location>
</feature>
<dbReference type="KEGG" id="shs:STEHIDRAFT_163810"/>
<dbReference type="Proteomes" id="UP000053927">
    <property type="component" value="Unassembled WGS sequence"/>
</dbReference>
<feature type="region of interest" description="Disordered" evidence="1">
    <location>
        <begin position="40"/>
        <end position="60"/>
    </location>
</feature>
<protein>
    <submittedName>
        <fullName evidence="2">Uncharacterized protein</fullName>
    </submittedName>
</protein>